<organism evidence="2 3">
    <name type="scientific">Glycine soja</name>
    <name type="common">Wild soybean</name>
    <dbReference type="NCBI Taxonomy" id="3848"/>
    <lineage>
        <taxon>Eukaryota</taxon>
        <taxon>Viridiplantae</taxon>
        <taxon>Streptophyta</taxon>
        <taxon>Embryophyta</taxon>
        <taxon>Tracheophyta</taxon>
        <taxon>Spermatophyta</taxon>
        <taxon>Magnoliopsida</taxon>
        <taxon>eudicotyledons</taxon>
        <taxon>Gunneridae</taxon>
        <taxon>Pentapetalae</taxon>
        <taxon>rosids</taxon>
        <taxon>fabids</taxon>
        <taxon>Fabales</taxon>
        <taxon>Fabaceae</taxon>
        <taxon>Papilionoideae</taxon>
        <taxon>50 kb inversion clade</taxon>
        <taxon>NPAAA clade</taxon>
        <taxon>indigoferoid/millettioid clade</taxon>
        <taxon>Phaseoleae</taxon>
        <taxon>Glycine</taxon>
        <taxon>Glycine subgen. Soja</taxon>
    </lineage>
</organism>
<dbReference type="Proteomes" id="UP000289340">
    <property type="component" value="Chromosome 17"/>
</dbReference>
<comment type="caution">
    <text evidence="2">The sequence shown here is derived from an EMBL/GenBank/DDBJ whole genome shotgun (WGS) entry which is preliminary data.</text>
</comment>
<feature type="region of interest" description="Disordered" evidence="1">
    <location>
        <begin position="45"/>
        <end position="68"/>
    </location>
</feature>
<keyword evidence="2" id="KW-0548">Nucleotidyltransferase</keyword>
<keyword evidence="3" id="KW-1185">Reference proteome</keyword>
<reference evidence="2 3" key="1">
    <citation type="submission" date="2018-09" db="EMBL/GenBank/DDBJ databases">
        <title>A high-quality reference genome of wild soybean provides a powerful tool to mine soybean genomes.</title>
        <authorList>
            <person name="Xie M."/>
            <person name="Chung C.Y.L."/>
            <person name="Li M.-W."/>
            <person name="Wong F.-L."/>
            <person name="Chan T.-F."/>
            <person name="Lam H.-M."/>
        </authorList>
    </citation>
    <scope>NUCLEOTIDE SEQUENCE [LARGE SCALE GENOMIC DNA]</scope>
    <source>
        <strain evidence="3">cv. W05</strain>
        <tissue evidence="2">Hypocotyl of etiolated seedlings</tissue>
    </source>
</reference>
<proteinExistence type="predicted"/>
<dbReference type="EMBL" id="QZWG01000017">
    <property type="protein sequence ID" value="RZB57357.1"/>
    <property type="molecule type" value="Genomic_DNA"/>
</dbReference>
<gene>
    <name evidence="2" type="ORF">D0Y65_046151</name>
</gene>
<evidence type="ECO:0000313" key="2">
    <source>
        <dbReference type="EMBL" id="RZB57357.1"/>
    </source>
</evidence>
<keyword evidence="2" id="KW-0695">RNA-directed DNA polymerase</keyword>
<evidence type="ECO:0000313" key="3">
    <source>
        <dbReference type="Proteomes" id="UP000289340"/>
    </source>
</evidence>
<name>A0A445G836_GLYSO</name>
<protein>
    <submittedName>
        <fullName evidence="2">LINE-1 reverse transcriptase-like isoform B</fullName>
    </submittedName>
</protein>
<dbReference type="AlphaFoldDB" id="A0A445G836"/>
<dbReference type="GO" id="GO:0003964">
    <property type="term" value="F:RNA-directed DNA polymerase activity"/>
    <property type="evidence" value="ECO:0007669"/>
    <property type="project" value="UniProtKB-KW"/>
</dbReference>
<accession>A0A445G836</accession>
<keyword evidence="2" id="KW-0808">Transferase</keyword>
<feature type="compositionally biased region" description="Polar residues" evidence="1">
    <location>
        <begin position="59"/>
        <end position="68"/>
    </location>
</feature>
<evidence type="ECO:0000256" key="1">
    <source>
        <dbReference type="SAM" id="MobiDB-lite"/>
    </source>
</evidence>
<sequence length="90" mass="10328">MSVRLRTKMEVLRTSFAAIDHRNARRRYLHLHAGTLNAATLTNKTQCRTKKRKREKAQQTKMESCSQLHTAPRSLTIPLSLDSAHSISDR</sequence>